<feature type="region of interest" description="Disordered" evidence="2">
    <location>
        <begin position="22"/>
        <end position="47"/>
    </location>
</feature>
<dbReference type="Gene3D" id="3.40.190.170">
    <property type="entry name" value="Bacterial extracellular solute-binding protein, family 7"/>
    <property type="match status" value="1"/>
</dbReference>
<name>A0A810QBS7_9FIRM</name>
<dbReference type="EMBL" id="AP023420">
    <property type="protein sequence ID" value="BCK84015.1"/>
    <property type="molecule type" value="Genomic_DNA"/>
</dbReference>
<sequence>MKKFLALALALAMTLSLAACGGKTDDSASDEEASGTNEPAETPEKPAEPITISISHSYTELDQVSVELNTAKKNIEERTNGAVIVNLYPNNTFGNLVDGVEAVAADSPLMLMAAYSQWEDLYYDASALQCGFVFETGEEFLKVMETDLFQKIVDEMDQVNIHALNCAFVGGMRHVIGKKPYTTPAEMKGLKLRVPNSTTYLECFEAMGASPMGMAASEQMGALSAGTIDALDQSISLMYSTKSYELVDQVTLLAQQPLADALFCSTKWWNSIPAEYQEIIEEELHEAGLRYNQYSVENESKMREEMEAAGVQFHEADRQAFLDMGCSDLVLKYGIGQELLDTLAEIRAAE</sequence>
<dbReference type="InterPro" id="IPR018389">
    <property type="entry name" value="DctP_fam"/>
</dbReference>
<dbReference type="KEGG" id="pfaa:MM59RIKEN_13340"/>
<evidence type="ECO:0000256" key="3">
    <source>
        <dbReference type="SAM" id="SignalP"/>
    </source>
</evidence>
<dbReference type="PANTHER" id="PTHR33376:SF3">
    <property type="entry name" value="C4-DICARBOXYLATE-BINDING PROTEIN"/>
    <property type="match status" value="1"/>
</dbReference>
<dbReference type="Proteomes" id="UP000679848">
    <property type="component" value="Chromosome"/>
</dbReference>
<keyword evidence="1 3" id="KW-0732">Signal</keyword>
<feature type="chain" id="PRO_5039322658" evidence="3">
    <location>
        <begin position="19"/>
        <end position="350"/>
    </location>
</feature>
<gene>
    <name evidence="4" type="ORF">MM59RIKEN_13340</name>
</gene>
<evidence type="ECO:0000256" key="1">
    <source>
        <dbReference type="ARBA" id="ARBA00022729"/>
    </source>
</evidence>
<accession>A0A810QBS7</accession>
<dbReference type="PROSITE" id="PS51257">
    <property type="entry name" value="PROKAR_LIPOPROTEIN"/>
    <property type="match status" value="1"/>
</dbReference>
<dbReference type="NCBIfam" id="NF037995">
    <property type="entry name" value="TRAP_S1"/>
    <property type="match status" value="1"/>
</dbReference>
<protein>
    <submittedName>
        <fullName evidence="4">C4-dicarboxylate ABC transporter</fullName>
    </submittedName>
</protein>
<evidence type="ECO:0000313" key="5">
    <source>
        <dbReference type="Proteomes" id="UP000679848"/>
    </source>
</evidence>
<keyword evidence="5" id="KW-1185">Reference proteome</keyword>
<evidence type="ECO:0000313" key="4">
    <source>
        <dbReference type="EMBL" id="BCK84015.1"/>
    </source>
</evidence>
<proteinExistence type="predicted"/>
<dbReference type="AlphaFoldDB" id="A0A810QBS7"/>
<evidence type="ECO:0000256" key="2">
    <source>
        <dbReference type="SAM" id="MobiDB-lite"/>
    </source>
</evidence>
<dbReference type="GO" id="GO:0055085">
    <property type="term" value="P:transmembrane transport"/>
    <property type="evidence" value="ECO:0007669"/>
    <property type="project" value="InterPro"/>
</dbReference>
<organism evidence="4 5">
    <name type="scientific">Pusillibacter faecalis</name>
    <dbReference type="NCBI Taxonomy" id="2714358"/>
    <lineage>
        <taxon>Bacteria</taxon>
        <taxon>Bacillati</taxon>
        <taxon>Bacillota</taxon>
        <taxon>Clostridia</taxon>
        <taxon>Eubacteriales</taxon>
        <taxon>Oscillospiraceae</taxon>
        <taxon>Pusillibacter</taxon>
    </lineage>
</organism>
<dbReference type="InterPro" id="IPR038404">
    <property type="entry name" value="TRAP_DctP_sf"/>
</dbReference>
<feature type="signal peptide" evidence="3">
    <location>
        <begin position="1"/>
        <end position="18"/>
    </location>
</feature>
<dbReference type="RefSeq" id="WP_187027813.1">
    <property type="nucleotide sequence ID" value="NZ_AP023420.1"/>
</dbReference>
<dbReference type="Pfam" id="PF03480">
    <property type="entry name" value="DctP"/>
    <property type="match status" value="1"/>
</dbReference>
<dbReference type="PANTHER" id="PTHR33376">
    <property type="match status" value="1"/>
</dbReference>
<reference evidence="4" key="1">
    <citation type="submission" date="2020-09" db="EMBL/GenBank/DDBJ databases">
        <title>New species isolated from human feces.</title>
        <authorList>
            <person name="Kitahara M."/>
            <person name="Shigeno Y."/>
            <person name="Shime M."/>
            <person name="Matsumoto Y."/>
            <person name="Nakamura S."/>
            <person name="Motooka D."/>
            <person name="Fukuoka S."/>
            <person name="Nishikawa H."/>
            <person name="Benno Y."/>
        </authorList>
    </citation>
    <scope>NUCLEOTIDE SEQUENCE</scope>
    <source>
        <strain evidence="4">MM59</strain>
    </source>
</reference>